<evidence type="ECO:0000313" key="2">
    <source>
        <dbReference type="Proteomes" id="UP001327093"/>
    </source>
</evidence>
<dbReference type="SFLD" id="SFLDS00003">
    <property type="entry name" value="Haloacid_Dehalogenase"/>
    <property type="match status" value="1"/>
</dbReference>
<dbReference type="InterPro" id="IPR036412">
    <property type="entry name" value="HAD-like_sf"/>
</dbReference>
<dbReference type="SFLD" id="SFLDG01129">
    <property type="entry name" value="C1.5:_HAD__Beta-PGM__Phosphata"/>
    <property type="match status" value="1"/>
</dbReference>
<comment type="caution">
    <text evidence="1">The sequence shown here is derived from an EMBL/GenBank/DDBJ whole genome shotgun (WGS) entry which is preliminary data.</text>
</comment>
<sequence>MDEHLVLWDVDHTLIDSLGLGGAAYRQIFPEVTGQPVREPALMDGRTDLGTIDQMLRSHDIEPTGELVAAMTAALAGVFDEVRAELAEKGRVLPGAREALATFDGDPAVHQSVLTGNTAEVARIKLGAFGLLGHFDLDIGAFGDDHLLRGGLVPVARGRAARKLGIDFAPERIVLIGDTLNDVRAAHESGARLIAVATGSYSADELRAAGAEVIFETLPAPGELRAALG</sequence>
<reference evidence="1 2" key="1">
    <citation type="submission" date="2023-10" db="EMBL/GenBank/DDBJ databases">
        <title>Saccharopolyspora sp. nov., isolated from mangrove soil.</title>
        <authorList>
            <person name="Lu Y."/>
            <person name="Liu W."/>
        </authorList>
    </citation>
    <scope>NUCLEOTIDE SEQUENCE [LARGE SCALE GENOMIC DNA]</scope>
    <source>
        <strain evidence="1 2">S2-29</strain>
    </source>
</reference>
<dbReference type="PANTHER" id="PTHR43434:SF1">
    <property type="entry name" value="PHOSPHOGLYCOLATE PHOSPHATASE"/>
    <property type="match status" value="1"/>
</dbReference>
<proteinExistence type="predicted"/>
<dbReference type="Proteomes" id="UP001327093">
    <property type="component" value="Unassembled WGS sequence"/>
</dbReference>
<accession>A0ABU6AJF7</accession>
<dbReference type="InterPro" id="IPR023214">
    <property type="entry name" value="HAD_sf"/>
</dbReference>
<dbReference type="EMBL" id="JAWLNX010000028">
    <property type="protein sequence ID" value="MEB3371445.1"/>
    <property type="molecule type" value="Genomic_DNA"/>
</dbReference>
<dbReference type="Pfam" id="PF12710">
    <property type="entry name" value="HAD"/>
    <property type="match status" value="1"/>
</dbReference>
<organism evidence="1 2">
    <name type="scientific">Saccharopolyspora mangrovi</name>
    <dbReference type="NCBI Taxonomy" id="3082379"/>
    <lineage>
        <taxon>Bacteria</taxon>
        <taxon>Bacillati</taxon>
        <taxon>Actinomycetota</taxon>
        <taxon>Actinomycetes</taxon>
        <taxon>Pseudonocardiales</taxon>
        <taxon>Pseudonocardiaceae</taxon>
        <taxon>Saccharopolyspora</taxon>
    </lineage>
</organism>
<dbReference type="SUPFAM" id="SSF56784">
    <property type="entry name" value="HAD-like"/>
    <property type="match status" value="1"/>
</dbReference>
<dbReference type="Gene3D" id="1.10.150.240">
    <property type="entry name" value="Putative phosphatase, domain 2"/>
    <property type="match status" value="1"/>
</dbReference>
<keyword evidence="2" id="KW-1185">Reference proteome</keyword>
<dbReference type="RefSeq" id="WP_324268880.1">
    <property type="nucleotide sequence ID" value="NZ_JAWLNX010000028.1"/>
</dbReference>
<dbReference type="PANTHER" id="PTHR43434">
    <property type="entry name" value="PHOSPHOGLYCOLATE PHOSPHATASE"/>
    <property type="match status" value="1"/>
</dbReference>
<gene>
    <name evidence="1" type="ORF">R4I43_28990</name>
</gene>
<name>A0ABU6AJF7_9PSEU</name>
<dbReference type="InterPro" id="IPR023198">
    <property type="entry name" value="PGP-like_dom2"/>
</dbReference>
<evidence type="ECO:0000313" key="1">
    <source>
        <dbReference type="EMBL" id="MEB3371445.1"/>
    </source>
</evidence>
<dbReference type="InterPro" id="IPR050155">
    <property type="entry name" value="HAD-like_hydrolase_sf"/>
</dbReference>
<dbReference type="Gene3D" id="3.40.50.1000">
    <property type="entry name" value="HAD superfamily/HAD-like"/>
    <property type="match status" value="1"/>
</dbReference>
<protein>
    <submittedName>
        <fullName evidence="1">Haloacid dehalogenase-like hydrolase</fullName>
    </submittedName>
</protein>